<proteinExistence type="predicted"/>
<dbReference type="Pfam" id="PF06207">
    <property type="entry name" value="DUF1002"/>
    <property type="match status" value="1"/>
</dbReference>
<keyword evidence="2" id="KW-1185">Reference proteome</keyword>
<reference evidence="1 2" key="1">
    <citation type="submission" date="2020-07" db="EMBL/GenBank/DDBJ databases">
        <title>Facklamia lactis sp. nov., isolated from raw milk.</title>
        <authorList>
            <person name="Doll E.V."/>
            <person name="Huptas C."/>
            <person name="Staib L."/>
            <person name="Wenning M."/>
            <person name="Scherer S."/>
        </authorList>
    </citation>
    <scope>NUCLEOTIDE SEQUENCE [LARGE SCALE GENOMIC DNA]</scope>
    <source>
        <strain evidence="1 2">DSM 111018</strain>
    </source>
</reference>
<protein>
    <submittedName>
        <fullName evidence="1">DUF1002 domain-containing protein</fullName>
    </submittedName>
</protein>
<organism evidence="1 2">
    <name type="scientific">Facklamia lactis</name>
    <dbReference type="NCBI Taxonomy" id="2749967"/>
    <lineage>
        <taxon>Bacteria</taxon>
        <taxon>Bacillati</taxon>
        <taxon>Bacillota</taxon>
        <taxon>Bacilli</taxon>
        <taxon>Lactobacillales</taxon>
        <taxon>Aerococcaceae</taxon>
        <taxon>Facklamia</taxon>
    </lineage>
</organism>
<dbReference type="Proteomes" id="UP000721415">
    <property type="component" value="Unassembled WGS sequence"/>
</dbReference>
<evidence type="ECO:0000313" key="1">
    <source>
        <dbReference type="EMBL" id="MBG9986353.1"/>
    </source>
</evidence>
<dbReference type="RefSeq" id="WP_197115278.1">
    <property type="nucleotide sequence ID" value="NZ_JACBXQ010000003.1"/>
</dbReference>
<sequence>MTKKLLTWIIASVIMLGPLTLSVYADKVEIESVFTYGETLDNNQFEQTKRMLGVEEGTKEVPVYVNELNDLLNDTYPYNQVYSSAYITPARNDGQITVEILTPDTITSITPLQYQNAAITAGAIDINIAVASAVKVDGSGALAGVYKAFQDQGIALNDQAITVAQEELQVVSDINNQHQDSAGYDPELLNGAITEIKNEIQTLKEENNGSITADQINSITNTVINNYNLQNILTEENINNIYQLSGQFNQLNFTAEQRQQLQNLGDQILSDGGDLFKEAKTNLENLDISLSLDEETKNWFQSTWDSITTSVSDFFAGIKEWFENLSK</sequence>
<comment type="caution">
    <text evidence="1">The sequence shown here is derived from an EMBL/GenBank/DDBJ whole genome shotgun (WGS) entry which is preliminary data.</text>
</comment>
<dbReference type="EMBL" id="JACBXQ010000003">
    <property type="protein sequence ID" value="MBG9986353.1"/>
    <property type="molecule type" value="Genomic_DNA"/>
</dbReference>
<name>A0ABS0LQB3_9LACT</name>
<gene>
    <name evidence="1" type="ORF">HZY91_05525</name>
</gene>
<evidence type="ECO:0000313" key="2">
    <source>
        <dbReference type="Proteomes" id="UP000721415"/>
    </source>
</evidence>
<dbReference type="InterPro" id="IPR009343">
    <property type="entry name" value="DUF1002"/>
</dbReference>
<accession>A0ABS0LQB3</accession>